<name>A0A9W7L0R1_9STRA</name>
<evidence type="ECO:0000313" key="1">
    <source>
        <dbReference type="EMBL" id="GMI18319.1"/>
    </source>
</evidence>
<sequence>MTRSEPCPICRKEIVGFDLGVYSGNLGERGLWPTSARNFRELARNNIFNEYFQKQFNGNEATYLTWKEAFDVPEIEGGKGIYYTVRESMEQQVLRITRSEDLVKLGALAKLCSKEFFHDPSLLVVAERRILGVLELAMPEGTRKEEEEEIGSEEAGDSGRLLCFGECVSECSRLG</sequence>
<accession>A0A9W7L0R1</accession>
<gene>
    <name evidence="1" type="ORF">TrLO_g6181</name>
</gene>
<dbReference type="AlphaFoldDB" id="A0A9W7L0R1"/>
<comment type="caution">
    <text evidence="1">The sequence shown here is derived from an EMBL/GenBank/DDBJ whole genome shotgun (WGS) entry which is preliminary data.</text>
</comment>
<evidence type="ECO:0000313" key="2">
    <source>
        <dbReference type="Proteomes" id="UP001165122"/>
    </source>
</evidence>
<keyword evidence="2" id="KW-1185">Reference proteome</keyword>
<dbReference type="Proteomes" id="UP001165122">
    <property type="component" value="Unassembled WGS sequence"/>
</dbReference>
<proteinExistence type="predicted"/>
<protein>
    <submittedName>
        <fullName evidence="1">Uncharacterized protein</fullName>
    </submittedName>
</protein>
<dbReference type="EMBL" id="BRXW01000330">
    <property type="protein sequence ID" value="GMI18319.1"/>
    <property type="molecule type" value="Genomic_DNA"/>
</dbReference>
<reference evidence="2" key="1">
    <citation type="journal article" date="2023" name="Commun. Biol.">
        <title>Genome analysis of Parmales, the sister group of diatoms, reveals the evolutionary specialization of diatoms from phago-mixotrophs to photoautotrophs.</title>
        <authorList>
            <person name="Ban H."/>
            <person name="Sato S."/>
            <person name="Yoshikawa S."/>
            <person name="Yamada K."/>
            <person name="Nakamura Y."/>
            <person name="Ichinomiya M."/>
            <person name="Sato N."/>
            <person name="Blanc-Mathieu R."/>
            <person name="Endo H."/>
            <person name="Kuwata A."/>
            <person name="Ogata H."/>
        </authorList>
    </citation>
    <scope>NUCLEOTIDE SEQUENCE [LARGE SCALE GENOMIC DNA]</scope>
    <source>
        <strain evidence="2">NIES 3700</strain>
    </source>
</reference>
<organism evidence="1 2">
    <name type="scientific">Triparma laevis f. longispina</name>
    <dbReference type="NCBI Taxonomy" id="1714387"/>
    <lineage>
        <taxon>Eukaryota</taxon>
        <taxon>Sar</taxon>
        <taxon>Stramenopiles</taxon>
        <taxon>Ochrophyta</taxon>
        <taxon>Bolidophyceae</taxon>
        <taxon>Parmales</taxon>
        <taxon>Triparmaceae</taxon>
        <taxon>Triparma</taxon>
    </lineage>
</organism>